<evidence type="ECO:0000256" key="2">
    <source>
        <dbReference type="SAM" id="SignalP"/>
    </source>
</evidence>
<keyword evidence="4" id="KW-1185">Reference proteome</keyword>
<keyword evidence="2" id="KW-0732">Signal</keyword>
<organism evidence="3 4">
    <name type="scientific">Glossina pallidipes</name>
    <name type="common">Tsetse fly</name>
    <dbReference type="NCBI Taxonomy" id="7398"/>
    <lineage>
        <taxon>Eukaryota</taxon>
        <taxon>Metazoa</taxon>
        <taxon>Ecdysozoa</taxon>
        <taxon>Arthropoda</taxon>
        <taxon>Hexapoda</taxon>
        <taxon>Insecta</taxon>
        <taxon>Pterygota</taxon>
        <taxon>Neoptera</taxon>
        <taxon>Endopterygota</taxon>
        <taxon>Diptera</taxon>
        <taxon>Brachycera</taxon>
        <taxon>Muscomorpha</taxon>
        <taxon>Hippoboscoidea</taxon>
        <taxon>Glossinidae</taxon>
        <taxon>Glossina</taxon>
    </lineage>
</organism>
<protein>
    <submittedName>
        <fullName evidence="3">Uncharacterized protein</fullName>
    </submittedName>
</protein>
<proteinExistence type="predicted"/>
<feature type="region of interest" description="Disordered" evidence="1">
    <location>
        <begin position="76"/>
        <end position="109"/>
    </location>
</feature>
<feature type="chain" id="PRO_5008402631" evidence="2">
    <location>
        <begin position="20"/>
        <end position="309"/>
    </location>
</feature>
<sequence>MKRFLILDISYIFVVICLCNTFANIEEIDASPIYRSDYDYFDLADTDSHDYKQQLEPVNNDMLEWRALDLVERKENNSGDDINGRSSPRSQTQKQNIATTKPATSSPITTKMAGQCRNETVQEAQDIVEHVTNLIKSMRGHVMALIKNMNELETDIMTSSDDLGEASLNSKNLSSSGISPGVGSQTPTYMINEWAVPVKNEKINDTSRPREFVQGTEDAIRFWKSQIETSKRILDATVKNALRNSKLKSNIISHSRAYPSKNAGKSYPTLILSKAGVNSNIEKFISPPTAKIRENIATNELRAQLSEQF</sequence>
<feature type="compositionally biased region" description="Polar residues" evidence="1">
    <location>
        <begin position="84"/>
        <end position="109"/>
    </location>
</feature>
<dbReference type="VEuPathDB" id="VectorBase:GPAI006321"/>
<reference evidence="3" key="2">
    <citation type="submission" date="2020-05" db="UniProtKB">
        <authorList>
            <consortium name="EnsemblMetazoa"/>
        </authorList>
    </citation>
    <scope>IDENTIFICATION</scope>
    <source>
        <strain evidence="3">IAEA</strain>
    </source>
</reference>
<accession>A0A1A9Z7N8</accession>
<dbReference type="AlphaFoldDB" id="A0A1A9Z7N8"/>
<evidence type="ECO:0000313" key="4">
    <source>
        <dbReference type="Proteomes" id="UP000092445"/>
    </source>
</evidence>
<evidence type="ECO:0000256" key="1">
    <source>
        <dbReference type="SAM" id="MobiDB-lite"/>
    </source>
</evidence>
<reference evidence="4" key="1">
    <citation type="submission" date="2014-03" db="EMBL/GenBank/DDBJ databases">
        <authorList>
            <person name="Aksoy S."/>
            <person name="Warren W."/>
            <person name="Wilson R.K."/>
        </authorList>
    </citation>
    <scope>NUCLEOTIDE SEQUENCE [LARGE SCALE GENOMIC DNA]</scope>
    <source>
        <strain evidence="4">IAEA</strain>
    </source>
</reference>
<dbReference type="Proteomes" id="UP000092445">
    <property type="component" value="Unassembled WGS sequence"/>
</dbReference>
<evidence type="ECO:0000313" key="3">
    <source>
        <dbReference type="EnsemblMetazoa" id="GPAI006321-PA"/>
    </source>
</evidence>
<name>A0A1A9Z7N8_GLOPL</name>
<feature type="signal peptide" evidence="2">
    <location>
        <begin position="1"/>
        <end position="19"/>
    </location>
</feature>
<dbReference type="EnsemblMetazoa" id="GPAI006321-RA">
    <property type="protein sequence ID" value="GPAI006321-PA"/>
    <property type="gene ID" value="GPAI006321"/>
</dbReference>